<feature type="compositionally biased region" description="Polar residues" evidence="1">
    <location>
        <begin position="12"/>
        <end position="23"/>
    </location>
</feature>
<organism evidence="3 4">
    <name type="scientific">Robbsia betulipollinis</name>
    <dbReference type="NCBI Taxonomy" id="2981849"/>
    <lineage>
        <taxon>Bacteria</taxon>
        <taxon>Pseudomonadati</taxon>
        <taxon>Pseudomonadota</taxon>
        <taxon>Betaproteobacteria</taxon>
        <taxon>Burkholderiales</taxon>
        <taxon>Burkholderiaceae</taxon>
        <taxon>Robbsia</taxon>
    </lineage>
</organism>
<evidence type="ECO:0000259" key="2">
    <source>
        <dbReference type="Pfam" id="PF14090"/>
    </source>
</evidence>
<dbReference type="EMBL" id="JAPMXC010000010">
    <property type="protein sequence ID" value="MCY0389131.1"/>
    <property type="molecule type" value="Genomic_DNA"/>
</dbReference>
<name>A0ABT3ZRG1_9BURK</name>
<dbReference type="Proteomes" id="UP001082899">
    <property type="component" value="Unassembled WGS sequence"/>
</dbReference>
<sequence length="99" mass="11044">MDEKKGAPKSAEQIQKSGSDVNTVGTKRNRILGLFQAGASLNRFEAERFGDHCLNSTLADLRRDGYSFNQQWENVPTRFGRTARVLRYRLALAARAAGD</sequence>
<gene>
    <name evidence="3" type="ORF">OVY01_18455</name>
</gene>
<evidence type="ECO:0000256" key="1">
    <source>
        <dbReference type="SAM" id="MobiDB-lite"/>
    </source>
</evidence>
<keyword evidence="4" id="KW-1185">Reference proteome</keyword>
<accession>A0ABT3ZRG1</accession>
<proteinExistence type="predicted"/>
<evidence type="ECO:0000313" key="4">
    <source>
        <dbReference type="Proteomes" id="UP001082899"/>
    </source>
</evidence>
<evidence type="ECO:0000313" key="3">
    <source>
        <dbReference type="EMBL" id="MCY0389131.1"/>
    </source>
</evidence>
<protein>
    <recommendedName>
        <fullName evidence="2">Winged helix-turn-helix domain-containing protein</fullName>
    </recommendedName>
</protein>
<comment type="caution">
    <text evidence="3">The sequence shown here is derived from an EMBL/GenBank/DDBJ whole genome shotgun (WGS) entry which is preliminary data.</text>
</comment>
<dbReference type="RefSeq" id="WP_267849028.1">
    <property type="nucleotide sequence ID" value="NZ_JAPMXC010000010.1"/>
</dbReference>
<feature type="region of interest" description="Disordered" evidence="1">
    <location>
        <begin position="1"/>
        <end position="23"/>
    </location>
</feature>
<dbReference type="InterPro" id="IPR055245">
    <property type="entry name" value="HTH_proteobacteria"/>
</dbReference>
<reference evidence="3" key="1">
    <citation type="submission" date="2022-11" db="EMBL/GenBank/DDBJ databases">
        <title>Robbsia betulipollinis sp. nov., isolated from pollen of birch (Betula pendula).</title>
        <authorList>
            <person name="Shi H."/>
            <person name="Ambika Manirajan B."/>
            <person name="Ratering S."/>
            <person name="Geissler-Plaum R."/>
            <person name="Schnell S."/>
        </authorList>
    </citation>
    <scope>NUCLEOTIDE SEQUENCE</scope>
    <source>
        <strain evidence="3">Bb-Pol-6</strain>
    </source>
</reference>
<feature type="domain" description="Winged helix-turn-helix" evidence="2">
    <location>
        <begin position="28"/>
        <end position="91"/>
    </location>
</feature>
<dbReference type="Pfam" id="PF14090">
    <property type="entry name" value="HTH_39"/>
    <property type="match status" value="1"/>
</dbReference>